<feature type="non-terminal residue" evidence="1">
    <location>
        <position position="1"/>
    </location>
</feature>
<evidence type="ECO:0000313" key="2">
    <source>
        <dbReference type="Proteomes" id="UP000790709"/>
    </source>
</evidence>
<organism evidence="1 2">
    <name type="scientific">Leucogyrophana mollusca</name>
    <dbReference type="NCBI Taxonomy" id="85980"/>
    <lineage>
        <taxon>Eukaryota</taxon>
        <taxon>Fungi</taxon>
        <taxon>Dikarya</taxon>
        <taxon>Basidiomycota</taxon>
        <taxon>Agaricomycotina</taxon>
        <taxon>Agaricomycetes</taxon>
        <taxon>Agaricomycetidae</taxon>
        <taxon>Boletales</taxon>
        <taxon>Boletales incertae sedis</taxon>
        <taxon>Leucogyrophana</taxon>
    </lineage>
</organism>
<dbReference type="EMBL" id="MU266472">
    <property type="protein sequence ID" value="KAH7922793.1"/>
    <property type="molecule type" value="Genomic_DNA"/>
</dbReference>
<dbReference type="Proteomes" id="UP000790709">
    <property type="component" value="Unassembled WGS sequence"/>
</dbReference>
<reference evidence="1" key="1">
    <citation type="journal article" date="2021" name="New Phytol.">
        <title>Evolutionary innovations through gain and loss of genes in the ectomycorrhizal Boletales.</title>
        <authorList>
            <person name="Wu G."/>
            <person name="Miyauchi S."/>
            <person name="Morin E."/>
            <person name="Kuo A."/>
            <person name="Drula E."/>
            <person name="Varga T."/>
            <person name="Kohler A."/>
            <person name="Feng B."/>
            <person name="Cao Y."/>
            <person name="Lipzen A."/>
            <person name="Daum C."/>
            <person name="Hundley H."/>
            <person name="Pangilinan J."/>
            <person name="Johnson J."/>
            <person name="Barry K."/>
            <person name="LaButti K."/>
            <person name="Ng V."/>
            <person name="Ahrendt S."/>
            <person name="Min B."/>
            <person name="Choi I.G."/>
            <person name="Park H."/>
            <person name="Plett J.M."/>
            <person name="Magnuson J."/>
            <person name="Spatafora J.W."/>
            <person name="Nagy L.G."/>
            <person name="Henrissat B."/>
            <person name="Grigoriev I.V."/>
            <person name="Yang Z.L."/>
            <person name="Xu J."/>
            <person name="Martin F.M."/>
        </authorList>
    </citation>
    <scope>NUCLEOTIDE SEQUENCE</scope>
    <source>
        <strain evidence="1">KUC20120723A-06</strain>
    </source>
</reference>
<accession>A0ACB8BDM3</accession>
<proteinExistence type="predicted"/>
<name>A0ACB8BDM3_9AGAM</name>
<keyword evidence="2" id="KW-1185">Reference proteome</keyword>
<gene>
    <name evidence="1" type="ORF">BV22DRAFT_969606</name>
</gene>
<protein>
    <submittedName>
        <fullName evidence="1">Uncharacterized protein</fullName>
    </submittedName>
</protein>
<sequence length="290" mass="33801">VQTIYDEYILNEIPTHLLHVPTMKLMGRYEVKTHFQPILAKIDREWRTEERYDIRRVVRWRAKYAIFSHRWLEAGEPTFQDVSAGRMSGPGYEKLKKFCKKATEEFGCDFVWSDTCCINKESNTEQDEAIRSMFRWYQNSRVCIAYLAGSSTIADFANEEWFRRGWTLQEFLAPQRMKFYGKGWIPFSRDTYDKDSHTENGDSAVLVAMSSTTGIPIGDLLHFEPGTDRVAEKMSWASTRHTTRIEDVAYSLIGIFNVSLTTAYGEGDKAFYNLLKAIMQESNTLDIFFW</sequence>
<feature type="non-terminal residue" evidence="1">
    <location>
        <position position="290"/>
    </location>
</feature>
<comment type="caution">
    <text evidence="1">The sequence shown here is derived from an EMBL/GenBank/DDBJ whole genome shotgun (WGS) entry which is preliminary data.</text>
</comment>
<evidence type="ECO:0000313" key="1">
    <source>
        <dbReference type="EMBL" id="KAH7922793.1"/>
    </source>
</evidence>